<dbReference type="EMBL" id="CAMAPD010000032">
    <property type="protein sequence ID" value="CAH9068091.1"/>
    <property type="molecule type" value="Genomic_DNA"/>
</dbReference>
<name>A0A9W4VXW3_9GAMM</name>
<evidence type="ECO:0000313" key="4">
    <source>
        <dbReference type="Proteomes" id="UP001152485"/>
    </source>
</evidence>
<evidence type="ECO:0000313" key="2">
    <source>
        <dbReference type="EMBL" id="CAH9068091.1"/>
    </source>
</evidence>
<dbReference type="RefSeq" id="WP_261595330.1">
    <property type="nucleotide sequence ID" value="NZ_CAMAPC010000013.1"/>
</dbReference>
<evidence type="ECO:0000313" key="3">
    <source>
        <dbReference type="Proteomes" id="UP001152467"/>
    </source>
</evidence>
<evidence type="ECO:0000313" key="1">
    <source>
        <dbReference type="EMBL" id="CAH9062602.1"/>
    </source>
</evidence>
<protein>
    <submittedName>
        <fullName evidence="1">Uncharacterized protein</fullName>
    </submittedName>
</protein>
<sequence length="68" mass="7735">MMGQQKSDVSLNFIEPLSQSDYYLLDEVATSEDLDSILVMLLLDDTLSDSLRRKVNKQLKTTRNITAI</sequence>
<dbReference type="Proteomes" id="UP001152485">
    <property type="component" value="Unassembled WGS sequence"/>
</dbReference>
<dbReference type="AlphaFoldDB" id="A0A9W4VXW3"/>
<dbReference type="Proteomes" id="UP001152467">
    <property type="component" value="Unassembled WGS sequence"/>
</dbReference>
<proteinExistence type="predicted"/>
<dbReference type="EMBL" id="CAMAPC010000013">
    <property type="protein sequence ID" value="CAH9062602.1"/>
    <property type="molecule type" value="Genomic_DNA"/>
</dbReference>
<accession>A0A9W4VXW3</accession>
<gene>
    <name evidence="1" type="ORF">PSECIP111854_03046</name>
    <name evidence="2" type="ORF">PSECIP111951_04012</name>
</gene>
<comment type="caution">
    <text evidence="1">The sequence shown here is derived from an EMBL/GenBank/DDBJ whole genome shotgun (WGS) entry which is preliminary data.</text>
</comment>
<reference evidence="1 4" key="1">
    <citation type="submission" date="2022-07" db="EMBL/GenBank/DDBJ databases">
        <authorList>
            <person name="Criscuolo A."/>
        </authorList>
    </citation>
    <scope>NUCLEOTIDE SEQUENCE</scope>
    <source>
        <strain evidence="4">CIP 111951</strain>
        <strain evidence="1">CIP111854</strain>
        <strain evidence="2">CIP111951</strain>
    </source>
</reference>
<organism evidence="1 3">
    <name type="scientific">Pseudoalteromonas holothuriae</name>
    <dbReference type="NCBI Taxonomy" id="2963714"/>
    <lineage>
        <taxon>Bacteria</taxon>
        <taxon>Pseudomonadati</taxon>
        <taxon>Pseudomonadota</taxon>
        <taxon>Gammaproteobacteria</taxon>
        <taxon>Alteromonadales</taxon>
        <taxon>Pseudoalteromonadaceae</taxon>
        <taxon>Pseudoalteromonas</taxon>
    </lineage>
</organism>
<keyword evidence="3" id="KW-1185">Reference proteome</keyword>